<sequence length="504" mass="55444">MAKEIYQAIGRSICIYLLLLLTACKAGGSREEAEAAHRVCGSCHLFPDPSLLPAACWDKQVLPQMALRMGVMSGWNGGPLSAEQEKLRPLQPLISEAEWKAIRHYYLSQAPAKLQSDVIPEPVANIGVLFEIRHVRLPGERAANISCIRINPVQRELYAADAVNHLCWYVNAEGIATHARRTGDAVITDMQVSGRQVLETVIGTSLNLTTAKNGAVQYRQLYDDKPGTTVLQQLYRPVQTLSADLDADGIPELLTAEFGVDEGKLSIHAKANRNGYTENVIYALPGTVHMAVTDMNRDGRPDILALSSQGNELLQWFENLGKLEFTPHTLLRFPPVYGSSGFDTADMDDDGLTDIIYTCGDNADYSPVMKPWHGIYIYHNNGNGTYSQQVFLPQNGAYKALARDFNNDGQTDIACISYFPDTTASPQDEFRLYIKTGSAYQLYSNHLGNVGRWLVMDAADIDGDGDCDIALGSYPMMMTSPGGYRAQWQQGPGVVLLINKKCGN</sequence>
<dbReference type="Pfam" id="PF13517">
    <property type="entry name" value="FG-GAP_3"/>
    <property type="match status" value="2"/>
</dbReference>
<dbReference type="EMBL" id="RIAR02000001">
    <property type="protein sequence ID" value="NSL88301.1"/>
    <property type="molecule type" value="Genomic_DNA"/>
</dbReference>
<reference evidence="1" key="1">
    <citation type="submission" date="2020-05" db="EMBL/GenBank/DDBJ databases">
        <title>Chitinophaga laudate sp. nov., isolated from a tropical peat swamp.</title>
        <authorList>
            <person name="Goh C.B.S."/>
            <person name="Lee M.S."/>
            <person name="Parimannan S."/>
            <person name="Pasbakhsh P."/>
            <person name="Yule C.M."/>
            <person name="Rajandas H."/>
            <person name="Loke S."/>
            <person name="Croft L."/>
            <person name="Tan J.B.L."/>
        </authorList>
    </citation>
    <scope>NUCLEOTIDE SEQUENCE</scope>
    <source>
        <strain evidence="1">Mgbs1</strain>
    </source>
</reference>
<protein>
    <submittedName>
        <fullName evidence="1">VCBS repeat-containing protein</fullName>
    </submittedName>
</protein>
<organism evidence="1 2">
    <name type="scientific">Chitinophaga solisilvae</name>
    <dbReference type="NCBI Taxonomy" id="1233460"/>
    <lineage>
        <taxon>Bacteria</taxon>
        <taxon>Pseudomonadati</taxon>
        <taxon>Bacteroidota</taxon>
        <taxon>Chitinophagia</taxon>
        <taxon>Chitinophagales</taxon>
        <taxon>Chitinophagaceae</taxon>
        <taxon>Chitinophaga</taxon>
    </lineage>
</organism>
<dbReference type="OrthoDB" id="1391917at2"/>
<evidence type="ECO:0000313" key="1">
    <source>
        <dbReference type="EMBL" id="NSL88301.1"/>
    </source>
</evidence>
<dbReference type="InterPro" id="IPR013517">
    <property type="entry name" value="FG-GAP"/>
</dbReference>
<gene>
    <name evidence="1" type="ORF">ECE50_015785</name>
</gene>
<dbReference type="PROSITE" id="PS51257">
    <property type="entry name" value="PROKAR_LIPOPROTEIN"/>
    <property type="match status" value="1"/>
</dbReference>
<comment type="caution">
    <text evidence="1">The sequence shown here is derived from an EMBL/GenBank/DDBJ whole genome shotgun (WGS) entry which is preliminary data.</text>
</comment>
<name>A0A3S1D5S3_9BACT</name>
<dbReference type="PANTHER" id="PTHR44103:SF1">
    <property type="entry name" value="PROPROTEIN CONVERTASE P"/>
    <property type="match status" value="1"/>
</dbReference>
<dbReference type="InterPro" id="IPR028994">
    <property type="entry name" value="Integrin_alpha_N"/>
</dbReference>
<accession>A0A3S1D5S3</accession>
<dbReference type="AlphaFoldDB" id="A0A3S1D5S3"/>
<dbReference type="SUPFAM" id="SSF69318">
    <property type="entry name" value="Integrin alpha N-terminal domain"/>
    <property type="match status" value="1"/>
</dbReference>
<dbReference type="Gene3D" id="2.130.10.130">
    <property type="entry name" value="Integrin alpha, N-terminal"/>
    <property type="match status" value="1"/>
</dbReference>
<dbReference type="Proteomes" id="UP000281028">
    <property type="component" value="Unassembled WGS sequence"/>
</dbReference>
<proteinExistence type="predicted"/>
<keyword evidence="2" id="KW-1185">Reference proteome</keyword>
<evidence type="ECO:0000313" key="2">
    <source>
        <dbReference type="Proteomes" id="UP000281028"/>
    </source>
</evidence>
<dbReference type="PANTHER" id="PTHR44103">
    <property type="entry name" value="PROPROTEIN CONVERTASE P"/>
    <property type="match status" value="1"/>
</dbReference>